<dbReference type="EMBL" id="MU277276">
    <property type="protein sequence ID" value="KAI0055895.1"/>
    <property type="molecule type" value="Genomic_DNA"/>
</dbReference>
<dbReference type="Proteomes" id="UP000814140">
    <property type="component" value="Unassembled WGS sequence"/>
</dbReference>
<gene>
    <name evidence="1" type="ORF">BV25DRAFT_1903501</name>
</gene>
<evidence type="ECO:0000313" key="2">
    <source>
        <dbReference type="Proteomes" id="UP000814140"/>
    </source>
</evidence>
<feature type="non-terminal residue" evidence="1">
    <location>
        <position position="349"/>
    </location>
</feature>
<organism evidence="1 2">
    <name type="scientific">Artomyces pyxidatus</name>
    <dbReference type="NCBI Taxonomy" id="48021"/>
    <lineage>
        <taxon>Eukaryota</taxon>
        <taxon>Fungi</taxon>
        <taxon>Dikarya</taxon>
        <taxon>Basidiomycota</taxon>
        <taxon>Agaricomycotina</taxon>
        <taxon>Agaricomycetes</taxon>
        <taxon>Russulales</taxon>
        <taxon>Auriscalpiaceae</taxon>
        <taxon>Artomyces</taxon>
    </lineage>
</organism>
<evidence type="ECO:0000313" key="1">
    <source>
        <dbReference type="EMBL" id="KAI0055895.1"/>
    </source>
</evidence>
<proteinExistence type="predicted"/>
<sequence>MANLNEQRIGKKWPRTEDRDGCVEVSVVESEELWLQDGSIIIRTTSHDLPQVHTLYKIHKYVLSLHCAFFSSLFDGPVGALDAGSEQHDGCPIMDLPDDPEDVRNFLMALYFPAETHLHVAALCADRQDVESGDLFPQSYFGILRLAHKYEASSIRKLVVEALEAQWPSELDDWTDMREDRGRLQLWKRVKPLPLPDKVIRLAFDCNVPSVLPAAFYDLACIIDANAQSGSKELRQAELTLLSADELSKLLRGKAAIRGHLIRLIEDTAQNQRGWPGCDPEICRPSAFEQYWYLECASALSDASLLSWFSHCVEGLDFDDASGPCKNCKIKLEAHLLRSRADLWKGLSS</sequence>
<accession>A0ACB8SHI8</accession>
<name>A0ACB8SHI8_9AGAM</name>
<keyword evidence="2" id="KW-1185">Reference proteome</keyword>
<reference evidence="1" key="2">
    <citation type="journal article" date="2022" name="New Phytol.">
        <title>Evolutionary transition to the ectomycorrhizal habit in the genomes of a hyperdiverse lineage of mushroom-forming fungi.</title>
        <authorList>
            <person name="Looney B."/>
            <person name="Miyauchi S."/>
            <person name="Morin E."/>
            <person name="Drula E."/>
            <person name="Courty P.E."/>
            <person name="Kohler A."/>
            <person name="Kuo A."/>
            <person name="LaButti K."/>
            <person name="Pangilinan J."/>
            <person name="Lipzen A."/>
            <person name="Riley R."/>
            <person name="Andreopoulos W."/>
            <person name="He G."/>
            <person name="Johnson J."/>
            <person name="Nolan M."/>
            <person name="Tritt A."/>
            <person name="Barry K.W."/>
            <person name="Grigoriev I.V."/>
            <person name="Nagy L.G."/>
            <person name="Hibbett D."/>
            <person name="Henrissat B."/>
            <person name="Matheny P.B."/>
            <person name="Labbe J."/>
            <person name="Martin F.M."/>
        </authorList>
    </citation>
    <scope>NUCLEOTIDE SEQUENCE</scope>
    <source>
        <strain evidence="1">HHB10654</strain>
    </source>
</reference>
<comment type="caution">
    <text evidence="1">The sequence shown here is derived from an EMBL/GenBank/DDBJ whole genome shotgun (WGS) entry which is preliminary data.</text>
</comment>
<reference evidence="1" key="1">
    <citation type="submission" date="2021-03" db="EMBL/GenBank/DDBJ databases">
        <authorList>
            <consortium name="DOE Joint Genome Institute"/>
            <person name="Ahrendt S."/>
            <person name="Looney B.P."/>
            <person name="Miyauchi S."/>
            <person name="Morin E."/>
            <person name="Drula E."/>
            <person name="Courty P.E."/>
            <person name="Chicoki N."/>
            <person name="Fauchery L."/>
            <person name="Kohler A."/>
            <person name="Kuo A."/>
            <person name="Labutti K."/>
            <person name="Pangilinan J."/>
            <person name="Lipzen A."/>
            <person name="Riley R."/>
            <person name="Andreopoulos W."/>
            <person name="He G."/>
            <person name="Johnson J."/>
            <person name="Barry K.W."/>
            <person name="Grigoriev I.V."/>
            <person name="Nagy L."/>
            <person name="Hibbett D."/>
            <person name="Henrissat B."/>
            <person name="Matheny P.B."/>
            <person name="Labbe J."/>
            <person name="Martin F."/>
        </authorList>
    </citation>
    <scope>NUCLEOTIDE SEQUENCE</scope>
    <source>
        <strain evidence="1">HHB10654</strain>
    </source>
</reference>
<protein>
    <submittedName>
        <fullName evidence="1">Uncharacterized protein</fullName>
    </submittedName>
</protein>